<evidence type="ECO:0000313" key="2">
    <source>
        <dbReference type="EMBL" id="MBV7380741.1"/>
    </source>
</evidence>
<keyword evidence="1" id="KW-0472">Membrane</keyword>
<evidence type="ECO:0000313" key="3">
    <source>
        <dbReference type="Proteomes" id="UP000756530"/>
    </source>
</evidence>
<proteinExistence type="predicted"/>
<accession>A0ABS6T809</accession>
<reference evidence="2 3" key="1">
    <citation type="submission" date="2021-05" db="EMBL/GenBank/DDBJ databases">
        <title>Culturable bacteria isolated from Daya Bay.</title>
        <authorList>
            <person name="Zheng W."/>
            <person name="Yu S."/>
            <person name="Huang Y."/>
        </authorList>
    </citation>
    <scope>NUCLEOTIDE SEQUENCE [LARGE SCALE GENOMIC DNA]</scope>
    <source>
        <strain evidence="2 3">DP4N28-5</strain>
    </source>
</reference>
<organism evidence="2 3">
    <name type="scientific">Maritimibacter dapengensis</name>
    <dbReference type="NCBI Taxonomy" id="2836868"/>
    <lineage>
        <taxon>Bacteria</taxon>
        <taxon>Pseudomonadati</taxon>
        <taxon>Pseudomonadota</taxon>
        <taxon>Alphaproteobacteria</taxon>
        <taxon>Rhodobacterales</taxon>
        <taxon>Roseobacteraceae</taxon>
        <taxon>Maritimibacter</taxon>
    </lineage>
</organism>
<name>A0ABS6T809_9RHOB</name>
<keyword evidence="1" id="KW-0812">Transmembrane</keyword>
<dbReference type="Proteomes" id="UP000756530">
    <property type="component" value="Unassembled WGS sequence"/>
</dbReference>
<dbReference type="RefSeq" id="WP_218393928.1">
    <property type="nucleotide sequence ID" value="NZ_JAHUZE010000004.1"/>
</dbReference>
<keyword evidence="3" id="KW-1185">Reference proteome</keyword>
<feature type="transmembrane region" description="Helical" evidence="1">
    <location>
        <begin position="39"/>
        <end position="60"/>
    </location>
</feature>
<evidence type="ECO:0000256" key="1">
    <source>
        <dbReference type="SAM" id="Phobius"/>
    </source>
</evidence>
<gene>
    <name evidence="2" type="ORF">KJP28_17585</name>
</gene>
<sequence length="72" mass="7762">MIAELPKLFRWSVALLVPLAASVAMVVLGDSLPFGKDRMGGMLRGLVIGAITVAMVRFMCLGKWDKPKSDDA</sequence>
<comment type="caution">
    <text evidence="2">The sequence shown here is derived from an EMBL/GenBank/DDBJ whole genome shotgun (WGS) entry which is preliminary data.</text>
</comment>
<dbReference type="EMBL" id="JAHUZE010000004">
    <property type="protein sequence ID" value="MBV7380741.1"/>
    <property type="molecule type" value="Genomic_DNA"/>
</dbReference>
<keyword evidence="1" id="KW-1133">Transmembrane helix</keyword>
<protein>
    <submittedName>
        <fullName evidence="2">Uncharacterized protein</fullName>
    </submittedName>
</protein>